<dbReference type="PANTHER" id="PTHR42682">
    <property type="entry name" value="HYDROGENASE-4 COMPONENT F"/>
    <property type="match status" value="1"/>
</dbReference>
<evidence type="ECO:0000256" key="7">
    <source>
        <dbReference type="RuleBase" id="RU000320"/>
    </source>
</evidence>
<accession>A0A4P7XCQ0</accession>
<feature type="transmembrane region" description="Helical" evidence="8">
    <location>
        <begin position="393"/>
        <end position="414"/>
    </location>
</feature>
<evidence type="ECO:0000259" key="9">
    <source>
        <dbReference type="Pfam" id="PF00361"/>
    </source>
</evidence>
<feature type="transmembrane region" description="Helical" evidence="8">
    <location>
        <begin position="152"/>
        <end position="173"/>
    </location>
</feature>
<dbReference type="InterPro" id="IPR003918">
    <property type="entry name" value="NADH_UbQ_OxRdtase"/>
</dbReference>
<dbReference type="EMBL" id="CP031093">
    <property type="protein sequence ID" value="QCF24629.1"/>
    <property type="molecule type" value="Genomic_DNA"/>
</dbReference>
<feature type="transmembrane region" description="Helical" evidence="8">
    <location>
        <begin position="426"/>
        <end position="445"/>
    </location>
</feature>
<dbReference type="PANTHER" id="PTHR42682:SF4">
    <property type="entry name" value="NADH-UBIQUINONE_PLASTOQUINONE"/>
    <property type="match status" value="1"/>
</dbReference>
<feature type="transmembrane region" description="Helical" evidence="8">
    <location>
        <begin position="29"/>
        <end position="47"/>
    </location>
</feature>
<feature type="transmembrane region" description="Helical" evidence="8">
    <location>
        <begin position="481"/>
        <end position="507"/>
    </location>
</feature>
<reference evidence="10 11" key="1">
    <citation type="submission" date="2018-07" db="EMBL/GenBank/DDBJ databases">
        <title>Marsedoiliclastica nanhaica gen. nov. sp. nov., a novel marine hydrocarbonoclastic bacterium isolated from an in-situ enriched hydrocarbon-degrading consortium in deep-sea sediment.</title>
        <authorList>
            <person name="Dong C."/>
            <person name="Ma T."/>
            <person name="Liu R."/>
            <person name="Shao Z."/>
        </authorList>
    </citation>
    <scope>NUCLEOTIDE SEQUENCE [LARGE SCALE GENOMIC DNA]</scope>
    <source>
        <strain evidence="11">soil36-7</strain>
    </source>
</reference>
<evidence type="ECO:0000313" key="11">
    <source>
        <dbReference type="Proteomes" id="UP000298049"/>
    </source>
</evidence>
<feature type="transmembrane region" description="Helical" evidence="8">
    <location>
        <begin position="258"/>
        <end position="279"/>
    </location>
</feature>
<evidence type="ECO:0000256" key="6">
    <source>
        <dbReference type="ARBA" id="ARBA00023136"/>
    </source>
</evidence>
<dbReference type="RefSeq" id="WP_136546020.1">
    <property type="nucleotide sequence ID" value="NZ_CP031093.1"/>
</dbReference>
<keyword evidence="10" id="KW-0830">Ubiquinone</keyword>
<gene>
    <name evidence="10" type="ORF">soil367_00920</name>
</gene>
<dbReference type="OrthoDB" id="9768329at2"/>
<proteinExistence type="predicted"/>
<feature type="transmembrane region" description="Helical" evidence="8">
    <location>
        <begin position="72"/>
        <end position="92"/>
    </location>
</feature>
<keyword evidence="3 7" id="KW-0812">Transmembrane</keyword>
<dbReference type="GO" id="GO:0005886">
    <property type="term" value="C:plasma membrane"/>
    <property type="evidence" value="ECO:0007669"/>
    <property type="project" value="UniProtKB-SubCell"/>
</dbReference>
<comment type="subcellular location">
    <subcellularLocation>
        <location evidence="1">Cell membrane</location>
        <topology evidence="1">Multi-pass membrane protein</topology>
    </subcellularLocation>
    <subcellularLocation>
        <location evidence="7">Membrane</location>
        <topology evidence="7">Multi-pass membrane protein</topology>
    </subcellularLocation>
</comment>
<keyword evidence="11" id="KW-1185">Reference proteome</keyword>
<dbReference type="Pfam" id="PF00361">
    <property type="entry name" value="Proton_antipo_M"/>
    <property type="match status" value="1"/>
</dbReference>
<evidence type="ECO:0000256" key="4">
    <source>
        <dbReference type="ARBA" id="ARBA00022989"/>
    </source>
</evidence>
<dbReference type="KEGG" id="hmi:soil367_00920"/>
<dbReference type="PRINTS" id="PR01437">
    <property type="entry name" value="NUOXDRDTASE4"/>
</dbReference>
<evidence type="ECO:0000313" key="10">
    <source>
        <dbReference type="EMBL" id="QCF24629.1"/>
    </source>
</evidence>
<evidence type="ECO:0000256" key="1">
    <source>
        <dbReference type="ARBA" id="ARBA00004651"/>
    </source>
</evidence>
<name>A0A4P7XCQ0_9ALTE</name>
<dbReference type="Proteomes" id="UP000298049">
    <property type="component" value="Chromosome"/>
</dbReference>
<protein>
    <submittedName>
        <fullName evidence="10">NADH-ubiquinone oxidoreductase</fullName>
    </submittedName>
</protein>
<keyword evidence="2" id="KW-1003">Cell membrane</keyword>
<keyword evidence="6 8" id="KW-0472">Membrane</keyword>
<evidence type="ECO:0000256" key="8">
    <source>
        <dbReference type="SAM" id="Phobius"/>
    </source>
</evidence>
<evidence type="ECO:0000256" key="2">
    <source>
        <dbReference type="ARBA" id="ARBA00022475"/>
    </source>
</evidence>
<feature type="transmembrane region" description="Helical" evidence="8">
    <location>
        <begin position="349"/>
        <end position="373"/>
    </location>
</feature>
<feature type="transmembrane region" description="Helical" evidence="8">
    <location>
        <begin position="229"/>
        <end position="246"/>
    </location>
</feature>
<evidence type="ECO:0000256" key="3">
    <source>
        <dbReference type="ARBA" id="ARBA00022692"/>
    </source>
</evidence>
<feature type="transmembrane region" description="Helical" evidence="8">
    <location>
        <begin position="314"/>
        <end position="337"/>
    </location>
</feature>
<feature type="transmembrane region" description="Helical" evidence="8">
    <location>
        <begin position="99"/>
        <end position="117"/>
    </location>
</feature>
<feature type="transmembrane region" description="Helical" evidence="8">
    <location>
        <begin position="123"/>
        <end position="140"/>
    </location>
</feature>
<sequence>MTQALLAMTVGLPLLLSLGFFWRPLRAHLLYSIPFAGLPGLLLALVGDEQALQMPWLLEGATWAIDDLRRTFLGFSSLLWTLSGVYSLFYFTRDDRPDHFALFWLLSLAGNLGLIIALDIASFYSLFALMTFAAYGLVAHNRDAAALEAGRVYMIMALLGEMALLAGLIMAAAPERLTLLGDVPAAVAVSPYRDTVIALLFTGFGVKAGAALLHLWLPLAHPAAPTPASAVLSGAMIKAGLFGWLYTLPGGEAVLPGWGLAVIVAGLVAAFGAALLGVCQQQPKAVLAYSSISQMGLITVVVGAGLAAPEAWPTLMASVVFYAMHHGLTKGALFLSAGTAAHAGAWPRWLFWVGVWLPGLSLTGLVLTSGAAAKGAFKTALHQADIPLAIGPSLATLLSAAAVATTLLVARYSWCLRRQWGSARPVRGLLWSWLSTSFACLLLIWCLPRPANMPASPDSLSFFVGLTTGLSKPVDFLWPPALGLLLAGVALILGIRAVVVPAGDLIVPLGKLWRRCLHGLAGIAMRLGRVQMYVIDASRRLGARLLAGGARVLAAEQYLRAQAGLTFAILVVFYLLALVAPDLAS</sequence>
<dbReference type="GO" id="GO:0008137">
    <property type="term" value="F:NADH dehydrogenase (ubiquinone) activity"/>
    <property type="evidence" value="ECO:0007669"/>
    <property type="project" value="InterPro"/>
</dbReference>
<feature type="transmembrane region" description="Helical" evidence="8">
    <location>
        <begin position="286"/>
        <end position="308"/>
    </location>
</feature>
<dbReference type="InterPro" id="IPR001750">
    <property type="entry name" value="ND/Mrp_TM"/>
</dbReference>
<keyword evidence="4 8" id="KW-1133">Transmembrane helix</keyword>
<keyword evidence="5" id="KW-0560">Oxidoreductase</keyword>
<dbReference type="GO" id="GO:0042773">
    <property type="term" value="P:ATP synthesis coupled electron transport"/>
    <property type="evidence" value="ECO:0007669"/>
    <property type="project" value="InterPro"/>
</dbReference>
<dbReference type="AlphaFoldDB" id="A0A4P7XCQ0"/>
<organism evidence="10 11">
    <name type="scientific">Hydrocarboniclastica marina</name>
    <dbReference type="NCBI Taxonomy" id="2259620"/>
    <lineage>
        <taxon>Bacteria</taxon>
        <taxon>Pseudomonadati</taxon>
        <taxon>Pseudomonadota</taxon>
        <taxon>Gammaproteobacteria</taxon>
        <taxon>Alteromonadales</taxon>
        <taxon>Alteromonadaceae</taxon>
        <taxon>Hydrocarboniclastica</taxon>
    </lineage>
</organism>
<evidence type="ECO:0000256" key="5">
    <source>
        <dbReference type="ARBA" id="ARBA00023002"/>
    </source>
</evidence>
<feature type="transmembrane region" description="Helical" evidence="8">
    <location>
        <begin position="561"/>
        <end position="580"/>
    </location>
</feature>
<dbReference type="InterPro" id="IPR052175">
    <property type="entry name" value="ComplexI-like_HydComp"/>
</dbReference>
<dbReference type="GO" id="GO:0016491">
    <property type="term" value="F:oxidoreductase activity"/>
    <property type="evidence" value="ECO:0007669"/>
    <property type="project" value="UniProtKB-KW"/>
</dbReference>
<feature type="transmembrane region" description="Helical" evidence="8">
    <location>
        <begin position="6"/>
        <end position="22"/>
    </location>
</feature>
<feature type="domain" description="NADH:quinone oxidoreductase/Mrp antiporter transmembrane" evidence="9">
    <location>
        <begin position="117"/>
        <end position="342"/>
    </location>
</feature>
<feature type="transmembrane region" description="Helical" evidence="8">
    <location>
        <begin position="196"/>
        <end position="217"/>
    </location>
</feature>